<dbReference type="Proteomes" id="UP001597318">
    <property type="component" value="Unassembled WGS sequence"/>
</dbReference>
<comment type="caution">
    <text evidence="9">The sequence shown here is derived from an EMBL/GenBank/DDBJ whole genome shotgun (WGS) entry which is preliminary data.</text>
</comment>
<reference evidence="10" key="1">
    <citation type="journal article" date="2019" name="Int. J. Syst. Evol. Microbiol.">
        <title>The Global Catalogue of Microorganisms (GCM) 10K type strain sequencing project: providing services to taxonomists for standard genome sequencing and annotation.</title>
        <authorList>
            <consortium name="The Broad Institute Genomics Platform"/>
            <consortium name="The Broad Institute Genome Sequencing Center for Infectious Disease"/>
            <person name="Wu L."/>
            <person name="Ma J."/>
        </authorList>
    </citation>
    <scope>NUCLEOTIDE SEQUENCE [LARGE SCALE GENOMIC DNA]</scope>
    <source>
        <strain evidence="10">CGMCC 1.15474</strain>
    </source>
</reference>
<feature type="transmembrane region" description="Helical" evidence="8">
    <location>
        <begin position="133"/>
        <end position="154"/>
    </location>
</feature>
<comment type="subcellular location">
    <subcellularLocation>
        <location evidence="1">Cell membrane</location>
        <topology evidence="1">Multi-pass membrane protein</topology>
    </subcellularLocation>
</comment>
<sequence>MSKNLSSNVATQDLNHQTIIVHKKGKLSFSTKLSYGFGDFASQLLWSFSGSYLTIFYTDVVGITPALVALIMLIARIWDGINDPMLGFLADRTKSKHGRFRPYILYGTPFLALFSVLAFTAPGFGGNMEAKVAWAMFTYIGLGMLYTIVNLPYGSLAAVMSKDSGERTALSSFRMLFTNLGSVLLSVISMPLILLFSSGTGDQITARGYTMTAIVLAVIAIPLFYLVFFKCKEVVQPIHNKKISIKESFRAVLTSRSLTCIFFILLISLTAFFGRMGVQIYYYMYVIKRMDLIAVFMPLPAIGAAIGIMLFTRFAKNFGKKNMLYVSYTLAALSLIFLYFVDYNNIPLLIISTFIFGLTQFGIPIVMAMIPDAIDEMEDKNDVRVDGTAYAATSLSTKFASAIGGAGTVALLGVFGYVANAEQTAEAMNGINIVVNIAPAILFLLAIIPTKLYGLTEEKAAEIRQRLDEK</sequence>
<accession>A0ABW5C343</accession>
<feature type="transmembrane region" description="Helical" evidence="8">
    <location>
        <begin position="175"/>
        <end position="196"/>
    </location>
</feature>
<feature type="transmembrane region" description="Helical" evidence="8">
    <location>
        <begin position="292"/>
        <end position="311"/>
    </location>
</feature>
<dbReference type="SUPFAM" id="SSF103473">
    <property type="entry name" value="MFS general substrate transporter"/>
    <property type="match status" value="1"/>
</dbReference>
<dbReference type="InterPro" id="IPR039672">
    <property type="entry name" value="MFS_2"/>
</dbReference>
<evidence type="ECO:0000256" key="1">
    <source>
        <dbReference type="ARBA" id="ARBA00004651"/>
    </source>
</evidence>
<dbReference type="RefSeq" id="WP_379052785.1">
    <property type="nucleotide sequence ID" value="NZ_JBHUIK010000004.1"/>
</dbReference>
<feature type="transmembrane region" description="Helical" evidence="8">
    <location>
        <begin position="249"/>
        <end position="272"/>
    </location>
</feature>
<evidence type="ECO:0000256" key="5">
    <source>
        <dbReference type="ARBA" id="ARBA00022847"/>
    </source>
</evidence>
<protein>
    <submittedName>
        <fullName evidence="9">MFS transporter</fullName>
    </submittedName>
</protein>
<dbReference type="PANTHER" id="PTHR11328">
    <property type="entry name" value="MAJOR FACILITATOR SUPERFAMILY DOMAIN-CONTAINING PROTEIN"/>
    <property type="match status" value="1"/>
</dbReference>
<dbReference type="InterPro" id="IPR018043">
    <property type="entry name" value="Na/Gal_symport_CS"/>
</dbReference>
<dbReference type="PROSITE" id="PS00872">
    <property type="entry name" value="NA_GALACTOSIDE_SYMP"/>
    <property type="match status" value="1"/>
</dbReference>
<keyword evidence="5" id="KW-0769">Symport</keyword>
<gene>
    <name evidence="9" type="ORF">ACFSKK_18405</name>
</gene>
<keyword evidence="10" id="KW-1185">Reference proteome</keyword>
<dbReference type="EMBL" id="JBHUIK010000004">
    <property type="protein sequence ID" value="MFD2215659.1"/>
    <property type="molecule type" value="Genomic_DNA"/>
</dbReference>
<dbReference type="InterPro" id="IPR036259">
    <property type="entry name" value="MFS_trans_sf"/>
</dbReference>
<dbReference type="Pfam" id="PF13347">
    <property type="entry name" value="MFS_2"/>
    <property type="match status" value="1"/>
</dbReference>
<organism evidence="9 10">
    <name type="scientific">Metabacillus endolithicus</name>
    <dbReference type="NCBI Taxonomy" id="1535204"/>
    <lineage>
        <taxon>Bacteria</taxon>
        <taxon>Bacillati</taxon>
        <taxon>Bacillota</taxon>
        <taxon>Bacilli</taxon>
        <taxon>Bacillales</taxon>
        <taxon>Bacillaceae</taxon>
        <taxon>Metabacillus</taxon>
    </lineage>
</organism>
<keyword evidence="6 8" id="KW-1133">Transmembrane helix</keyword>
<evidence type="ECO:0000256" key="7">
    <source>
        <dbReference type="ARBA" id="ARBA00023136"/>
    </source>
</evidence>
<keyword evidence="7 8" id="KW-0472">Membrane</keyword>
<feature type="transmembrane region" description="Helical" evidence="8">
    <location>
        <begin position="103"/>
        <end position="121"/>
    </location>
</feature>
<feature type="transmembrane region" description="Helical" evidence="8">
    <location>
        <begin position="346"/>
        <end position="370"/>
    </location>
</feature>
<feature type="transmembrane region" description="Helical" evidence="8">
    <location>
        <begin position="323"/>
        <end position="340"/>
    </location>
</feature>
<dbReference type="InterPro" id="IPR001927">
    <property type="entry name" value="Na/Gal_symport"/>
</dbReference>
<feature type="transmembrane region" description="Helical" evidence="8">
    <location>
        <begin position="208"/>
        <end position="228"/>
    </location>
</feature>
<evidence type="ECO:0000313" key="9">
    <source>
        <dbReference type="EMBL" id="MFD2215659.1"/>
    </source>
</evidence>
<dbReference type="NCBIfam" id="TIGR00792">
    <property type="entry name" value="gph"/>
    <property type="match status" value="1"/>
</dbReference>
<evidence type="ECO:0000256" key="3">
    <source>
        <dbReference type="ARBA" id="ARBA00022475"/>
    </source>
</evidence>
<dbReference type="CDD" id="cd17332">
    <property type="entry name" value="MFS_MelB_like"/>
    <property type="match status" value="1"/>
</dbReference>
<dbReference type="PANTHER" id="PTHR11328:SF24">
    <property type="entry name" value="MAJOR FACILITATOR SUPERFAMILY (MFS) PROFILE DOMAIN-CONTAINING PROTEIN"/>
    <property type="match status" value="1"/>
</dbReference>
<feature type="transmembrane region" description="Helical" evidence="8">
    <location>
        <begin position="399"/>
        <end position="419"/>
    </location>
</feature>
<evidence type="ECO:0000256" key="4">
    <source>
        <dbReference type="ARBA" id="ARBA00022692"/>
    </source>
</evidence>
<name>A0ABW5C343_9BACI</name>
<keyword evidence="2" id="KW-0813">Transport</keyword>
<feature type="transmembrane region" description="Helical" evidence="8">
    <location>
        <begin position="431"/>
        <end position="449"/>
    </location>
</feature>
<dbReference type="Gene3D" id="1.20.1250.20">
    <property type="entry name" value="MFS general substrate transporter like domains"/>
    <property type="match status" value="1"/>
</dbReference>
<evidence type="ECO:0000256" key="8">
    <source>
        <dbReference type="SAM" id="Phobius"/>
    </source>
</evidence>
<keyword evidence="3" id="KW-1003">Cell membrane</keyword>
<evidence type="ECO:0000256" key="6">
    <source>
        <dbReference type="ARBA" id="ARBA00022989"/>
    </source>
</evidence>
<feature type="transmembrane region" description="Helical" evidence="8">
    <location>
        <begin position="55"/>
        <end position="75"/>
    </location>
</feature>
<evidence type="ECO:0000313" key="10">
    <source>
        <dbReference type="Proteomes" id="UP001597318"/>
    </source>
</evidence>
<evidence type="ECO:0000256" key="2">
    <source>
        <dbReference type="ARBA" id="ARBA00022448"/>
    </source>
</evidence>
<keyword evidence="4 8" id="KW-0812">Transmembrane</keyword>
<proteinExistence type="predicted"/>